<dbReference type="GO" id="GO:0005739">
    <property type="term" value="C:mitochondrion"/>
    <property type="evidence" value="ECO:0007669"/>
    <property type="project" value="TreeGrafter"/>
</dbReference>
<feature type="domain" description="CoA-binding" evidence="2">
    <location>
        <begin position="585"/>
        <end position="630"/>
    </location>
</feature>
<dbReference type="PANTHER" id="PTHR11117:SF2">
    <property type="entry name" value="SUCCINATE--COA LIGASE [ADP_GDP-FORMING] SUBUNIT ALPHA, MITOCHONDRIAL"/>
    <property type="match status" value="1"/>
</dbReference>
<accession>A0A2U1LHA0</accession>
<keyword evidence="4" id="KW-1185">Reference proteome</keyword>
<dbReference type="OrthoDB" id="511529at2759"/>
<dbReference type="GO" id="GO:0004776">
    <property type="term" value="F:succinate-CoA ligase (GDP-forming) activity"/>
    <property type="evidence" value="ECO:0007669"/>
    <property type="project" value="TreeGrafter"/>
</dbReference>
<dbReference type="SUPFAM" id="SSF51735">
    <property type="entry name" value="NAD(P)-binding Rossmann-fold domains"/>
    <property type="match status" value="1"/>
</dbReference>
<feature type="region of interest" description="Disordered" evidence="1">
    <location>
        <begin position="504"/>
        <end position="534"/>
    </location>
</feature>
<dbReference type="InterPro" id="IPR003781">
    <property type="entry name" value="CoA-bd"/>
</dbReference>
<evidence type="ECO:0000256" key="1">
    <source>
        <dbReference type="SAM" id="MobiDB-lite"/>
    </source>
</evidence>
<dbReference type="Pfam" id="PF02629">
    <property type="entry name" value="CoA_binding"/>
    <property type="match status" value="1"/>
</dbReference>
<reference evidence="3 4" key="1">
    <citation type="journal article" date="2018" name="Mol. Plant">
        <title>The genome of Artemisia annua provides insight into the evolution of Asteraceae family and artemisinin biosynthesis.</title>
        <authorList>
            <person name="Shen Q."/>
            <person name="Zhang L."/>
            <person name="Liao Z."/>
            <person name="Wang S."/>
            <person name="Yan T."/>
            <person name="Shi P."/>
            <person name="Liu M."/>
            <person name="Fu X."/>
            <person name="Pan Q."/>
            <person name="Wang Y."/>
            <person name="Lv Z."/>
            <person name="Lu X."/>
            <person name="Zhang F."/>
            <person name="Jiang W."/>
            <person name="Ma Y."/>
            <person name="Chen M."/>
            <person name="Hao X."/>
            <person name="Li L."/>
            <person name="Tang Y."/>
            <person name="Lv G."/>
            <person name="Zhou Y."/>
            <person name="Sun X."/>
            <person name="Brodelius P.E."/>
            <person name="Rose J.K.C."/>
            <person name="Tang K."/>
        </authorList>
    </citation>
    <scope>NUCLEOTIDE SEQUENCE [LARGE SCALE GENOMIC DNA]</scope>
    <source>
        <strain evidence="4">cv. Huhao1</strain>
        <tissue evidence="3">Leaf</tissue>
    </source>
</reference>
<protein>
    <submittedName>
        <fullName evidence="3">Succinyl-CoA ligase, alpha subunit</fullName>
    </submittedName>
</protein>
<dbReference type="AlphaFoldDB" id="A0A2U1LHA0"/>
<dbReference type="GO" id="GO:0006099">
    <property type="term" value="P:tricarboxylic acid cycle"/>
    <property type="evidence" value="ECO:0007669"/>
    <property type="project" value="TreeGrafter"/>
</dbReference>
<sequence>MRAALCSLLKAETAQIQDTSFLNVVVKVMTILSAAVGWAAPNMVQFGSYVAAIRDEPKLILPAASVMPEVYTGFISFSSHRKTPNKLPDVSEQDTEANTFLWILSSFIINLLFSRETNYQVLGLSDAATGVGTSRIRTHGNNYKLLTLGNIYTIGQKLFSRETNYQVLGLSDAATGVGTSRIRTHGNNYKLLTLGNIYTIGQKLWNNWSLGGLSTAIRDSYTAGIDAAAATSGYDSYGGSIAVPRSYQVSQPAGPVGSYDDILNAHFKDTSHLLSLQQQQQQIVACRIIFRTTPQWFASVEGFRKATMNAINQVVWTPYKTAHTGKLIGSSLEANVCLHNSDDSLAQRLKNMCEVRLDANSLNRTFMISQVLQDGWVGRVGSRVTTQQILVETSHIGFGAPGNFFGNRYTFLFDFFGNLLMLLNTIDLFDPRPPFVQDCYELSEYEGNTDPTKLGEVGRVLTSLDAGDSIVNFPLLIGLDDSSVIMAALSSSKTHVEAPIVTKRREETSETTCYPTTGLSNDDVSMEDGSSQDSTQNLQSDIWFHYNNVLTSASLPVLESTTKNCDDAATENSFLYIYEEFAKGFNSVADAKAETKGNASIIYIPPPFAVAAIMEALEAELDLIVFITLGIPQHNMCHNRDSAEKAGENMRDHECQTDHSCSIGHLNILIAKSGTGYIHLVTLIDEKADTSSNAIMLKGAANRSDDHVITVKFDRGS</sequence>
<dbReference type="PANTHER" id="PTHR11117">
    <property type="entry name" value="SUCCINYL-COA LIGASE SUBUNIT ALPHA"/>
    <property type="match status" value="1"/>
</dbReference>
<organism evidence="3 4">
    <name type="scientific">Artemisia annua</name>
    <name type="common">Sweet wormwood</name>
    <dbReference type="NCBI Taxonomy" id="35608"/>
    <lineage>
        <taxon>Eukaryota</taxon>
        <taxon>Viridiplantae</taxon>
        <taxon>Streptophyta</taxon>
        <taxon>Embryophyta</taxon>
        <taxon>Tracheophyta</taxon>
        <taxon>Spermatophyta</taxon>
        <taxon>Magnoliopsida</taxon>
        <taxon>eudicotyledons</taxon>
        <taxon>Gunneridae</taxon>
        <taxon>Pentapetalae</taxon>
        <taxon>asterids</taxon>
        <taxon>campanulids</taxon>
        <taxon>Asterales</taxon>
        <taxon>Asteraceae</taxon>
        <taxon>Asteroideae</taxon>
        <taxon>Anthemideae</taxon>
        <taxon>Artemisiinae</taxon>
        <taxon>Artemisia</taxon>
    </lineage>
</organism>
<gene>
    <name evidence="3" type="ORF">CTI12_AA491440</name>
</gene>
<name>A0A2U1LHA0_ARTAN</name>
<comment type="caution">
    <text evidence="3">The sequence shown here is derived from an EMBL/GenBank/DDBJ whole genome shotgun (WGS) entry which is preliminary data.</text>
</comment>
<keyword evidence="3" id="KW-0436">Ligase</keyword>
<dbReference type="Proteomes" id="UP000245207">
    <property type="component" value="Unassembled WGS sequence"/>
</dbReference>
<dbReference type="STRING" id="35608.A0A2U1LHA0"/>
<dbReference type="GO" id="GO:0009361">
    <property type="term" value="C:succinate-CoA ligase complex (ADP-forming)"/>
    <property type="evidence" value="ECO:0007669"/>
    <property type="project" value="TreeGrafter"/>
</dbReference>
<proteinExistence type="predicted"/>
<dbReference type="InterPro" id="IPR036291">
    <property type="entry name" value="NAD(P)-bd_dom_sf"/>
</dbReference>
<evidence type="ECO:0000313" key="3">
    <source>
        <dbReference type="EMBL" id="PWA48371.1"/>
    </source>
</evidence>
<feature type="compositionally biased region" description="Polar residues" evidence="1">
    <location>
        <begin position="510"/>
        <end position="534"/>
    </location>
</feature>
<dbReference type="EMBL" id="PKPP01009390">
    <property type="protein sequence ID" value="PWA48371.1"/>
    <property type="molecule type" value="Genomic_DNA"/>
</dbReference>
<evidence type="ECO:0000313" key="4">
    <source>
        <dbReference type="Proteomes" id="UP000245207"/>
    </source>
</evidence>
<dbReference type="Gene3D" id="3.40.50.720">
    <property type="entry name" value="NAD(P)-binding Rossmann-like Domain"/>
    <property type="match status" value="1"/>
</dbReference>
<evidence type="ECO:0000259" key="2">
    <source>
        <dbReference type="Pfam" id="PF02629"/>
    </source>
</evidence>
<dbReference type="GO" id="GO:0004775">
    <property type="term" value="F:succinate-CoA ligase (ADP-forming) activity"/>
    <property type="evidence" value="ECO:0007669"/>
    <property type="project" value="TreeGrafter"/>
</dbReference>